<comment type="caution">
    <text evidence="3">The sequence shown here is derived from an EMBL/GenBank/DDBJ whole genome shotgun (WGS) entry which is preliminary data.</text>
</comment>
<dbReference type="InterPro" id="IPR050923">
    <property type="entry name" value="Cell_Proc_Reg/RNA_Proc"/>
</dbReference>
<evidence type="ECO:0000313" key="4">
    <source>
        <dbReference type="Proteomes" id="UP000186817"/>
    </source>
</evidence>
<dbReference type="InterPro" id="IPR000253">
    <property type="entry name" value="FHA_dom"/>
</dbReference>
<name>A0A1Q9CFV3_SYMMI</name>
<evidence type="ECO:0000259" key="2">
    <source>
        <dbReference type="PROSITE" id="PS50006"/>
    </source>
</evidence>
<gene>
    <name evidence="3" type="primary">Snip1</name>
    <name evidence="3" type="ORF">AK812_SmicGene37605</name>
</gene>
<dbReference type="Gene3D" id="2.60.200.20">
    <property type="match status" value="1"/>
</dbReference>
<dbReference type="AlphaFoldDB" id="A0A1Q9CFV3"/>
<dbReference type="Gene3D" id="2.40.50.140">
    <property type="entry name" value="Nucleic acid-binding proteins"/>
    <property type="match status" value="1"/>
</dbReference>
<feature type="domain" description="FHA" evidence="2">
    <location>
        <begin position="349"/>
        <end position="404"/>
    </location>
</feature>
<reference evidence="3 4" key="1">
    <citation type="submission" date="2016-02" db="EMBL/GenBank/DDBJ databases">
        <title>Genome analysis of coral dinoflagellate symbionts highlights evolutionary adaptations to a symbiotic lifestyle.</title>
        <authorList>
            <person name="Aranda M."/>
            <person name="Li Y."/>
            <person name="Liew Y.J."/>
            <person name="Baumgarten S."/>
            <person name="Simakov O."/>
            <person name="Wilson M."/>
            <person name="Piel J."/>
            <person name="Ashoor H."/>
            <person name="Bougouffa S."/>
            <person name="Bajic V.B."/>
            <person name="Ryu T."/>
            <person name="Ravasi T."/>
            <person name="Bayer T."/>
            <person name="Micklem G."/>
            <person name="Kim H."/>
            <person name="Bhak J."/>
            <person name="Lajeunesse T.C."/>
            <person name="Voolstra C.R."/>
        </authorList>
    </citation>
    <scope>NUCLEOTIDE SEQUENCE [LARGE SCALE GENOMIC DNA]</scope>
    <source>
        <strain evidence="3 4">CCMP2467</strain>
    </source>
</reference>
<feature type="region of interest" description="Disordered" evidence="1">
    <location>
        <begin position="1"/>
        <end position="295"/>
    </location>
</feature>
<proteinExistence type="predicted"/>
<dbReference type="InterPro" id="IPR008984">
    <property type="entry name" value="SMAD_FHA_dom_sf"/>
</dbReference>
<evidence type="ECO:0000313" key="3">
    <source>
        <dbReference type="EMBL" id="OLP81815.1"/>
    </source>
</evidence>
<feature type="compositionally biased region" description="Basic and acidic residues" evidence="1">
    <location>
        <begin position="232"/>
        <end position="251"/>
    </location>
</feature>
<evidence type="ECO:0000256" key="1">
    <source>
        <dbReference type="SAM" id="MobiDB-lite"/>
    </source>
</evidence>
<dbReference type="EMBL" id="LSRX01001248">
    <property type="protein sequence ID" value="OLP81815.1"/>
    <property type="molecule type" value="Genomic_DNA"/>
</dbReference>
<dbReference type="Proteomes" id="UP000186817">
    <property type="component" value="Unassembled WGS sequence"/>
</dbReference>
<dbReference type="PROSITE" id="PS50006">
    <property type="entry name" value="FHA_DOMAIN"/>
    <property type="match status" value="1"/>
</dbReference>
<organism evidence="3 4">
    <name type="scientific">Symbiodinium microadriaticum</name>
    <name type="common">Dinoflagellate</name>
    <name type="synonym">Zooxanthella microadriatica</name>
    <dbReference type="NCBI Taxonomy" id="2951"/>
    <lineage>
        <taxon>Eukaryota</taxon>
        <taxon>Sar</taxon>
        <taxon>Alveolata</taxon>
        <taxon>Dinophyceae</taxon>
        <taxon>Suessiales</taxon>
        <taxon>Symbiodiniaceae</taxon>
        <taxon>Symbiodinium</taxon>
    </lineage>
</organism>
<dbReference type="SUPFAM" id="SSF49879">
    <property type="entry name" value="SMAD/FHA domain"/>
    <property type="match status" value="1"/>
</dbReference>
<feature type="compositionally biased region" description="Basic and acidic residues" evidence="1">
    <location>
        <begin position="546"/>
        <end position="556"/>
    </location>
</feature>
<feature type="compositionally biased region" description="Basic and acidic residues" evidence="1">
    <location>
        <begin position="197"/>
        <end position="221"/>
    </location>
</feature>
<feature type="compositionally biased region" description="Basic and acidic residues" evidence="1">
    <location>
        <begin position="278"/>
        <end position="288"/>
    </location>
</feature>
<feature type="compositionally biased region" description="Gly residues" evidence="1">
    <location>
        <begin position="253"/>
        <end position="267"/>
    </location>
</feature>
<dbReference type="SMART" id="SM00240">
    <property type="entry name" value="FHA"/>
    <property type="match status" value="1"/>
</dbReference>
<dbReference type="InterPro" id="IPR012340">
    <property type="entry name" value="NA-bd_OB-fold"/>
</dbReference>
<dbReference type="PANTHER" id="PTHR23308">
    <property type="entry name" value="NUCLEAR INHIBITOR OF PROTEIN PHOSPHATASE-1"/>
    <property type="match status" value="1"/>
</dbReference>
<feature type="region of interest" description="Disordered" evidence="1">
    <location>
        <begin position="519"/>
        <end position="556"/>
    </location>
</feature>
<dbReference type="OrthoDB" id="273123at2759"/>
<keyword evidence="4" id="KW-1185">Reference proteome</keyword>
<sequence length="1165" mass="128460">MGSDSDSDLAVQRPPKHAQRKPADGSDSDLAVQRPPKQKESKPSKLADAGSDSDLAVARPSKHKKGKTVDAGSDSDLAVERPAKHKKGKPADAGSDSDLAVARPAKHKKGKPADAGSDSDLAVARPAKHKKGKPADAGSDSDLAVDRPAKHRKSKIPDMAAQKQTRHKKSKQTDPGSDSDLAVDRPSKRKKQPEGMGKPEKEKPKMKEMKDSDHSDIEPVQRRGASAPKPGQRREDDVLPSRMVDPSRSRDAGPGGFGFGPGPGKGAPDGPKGKGKGKGKEDGNEQPKEQPNFEPSGLLALEDNAKNGIPLKFTVPTEVRLPRTKWRLYIFTKANEAPKIIPIHKEVGYLFGKDRRVAEVPTDHPTCSKQHAVLHYRQTKSGLVKPYIMDLESVNGTFVNGDRIEASRYYELKEKDVLKFGMSTREFVLLHGGSANHMSIDPKDLRATLHSRELRKLASQPQEQQPNPLCLHLFQADNLLQMPQNECEHRLRTLCALLNRHAFGAMSVVGDNSLLEEPHAEPSVQETKQPVPAEADAPKSTPDEVQPEKAAEVEAKDDVEQFSGLPIVNRTVPADKWANEVRRPNRRYVSFSHIPLYFGSDRTKLRVKENIIIGVLYYNSAKDTQRLATGEQYLRWRLTDLSQQSRQIVLQLRWGAYLHWRQGKPATMARRGSIFAILNPVLVEIVESHPGGPKEAVMRVEKGLQVEKLGDCPALGSCKKQGCRNPCDLRERQSHCRMHKNIAYAEKSVPRINGGGGVDARTTALLKNQQKKSSQKVARALKAARLEYNPGAEAKELEDKAQNEKLTKMELTKSICERLLDNDSDAKENYVRCIRNDTKLEDCSSSRVPKLGRGLSSSSTLEVTVAANKRRIEECDELEAAMAHGVHQAAAANLAAVFAARAVIYQDILNKKTPAATGAGVKAVASTAGVGPQTKLKLQEDLAASVAQHSADAGFPPAKVGAEVWKALEATMTISGCFFISCFAHESIALQVVIRIIRDVRFSYARNWLKLSSYVRSSARERPDLWMGSASAPMAKPTHCFEFQINGQKYSFNTVKSDVEKHSLPPYQGFMVIPGPVTVPLQEQDEVCDFTIYQVDKPDEKKVFSSLRPTELLRKLNTPHKAGTRPSGETYEEWAEWEKTSRTSIQFTAFDISARDVPGSSFFTR</sequence>
<protein>
    <submittedName>
        <fullName evidence="3">Smad nuclear-interacting protein 1</fullName>
    </submittedName>
</protein>
<dbReference type="Pfam" id="PF00498">
    <property type="entry name" value="FHA"/>
    <property type="match status" value="1"/>
</dbReference>
<accession>A0A1Q9CFV3</accession>